<organism evidence="2 3">
    <name type="scientific">Oceanospirillum linum</name>
    <dbReference type="NCBI Taxonomy" id="966"/>
    <lineage>
        <taxon>Bacteria</taxon>
        <taxon>Pseudomonadati</taxon>
        <taxon>Pseudomonadota</taxon>
        <taxon>Gammaproteobacteria</taxon>
        <taxon>Oceanospirillales</taxon>
        <taxon>Oceanospirillaceae</taxon>
        <taxon>Oceanospirillum</taxon>
    </lineage>
</organism>
<accession>A0A1T1HCQ1</accession>
<gene>
    <name evidence="2" type="ORF">BTA35_0206170</name>
</gene>
<dbReference type="GO" id="GO:0070475">
    <property type="term" value="P:rRNA base methylation"/>
    <property type="evidence" value="ECO:0007669"/>
    <property type="project" value="InterPro"/>
</dbReference>
<dbReference type="GO" id="GO:0070042">
    <property type="term" value="F:rRNA (uridine-N3-)-methyltransferase activity"/>
    <property type="evidence" value="ECO:0007669"/>
    <property type="project" value="InterPro"/>
</dbReference>
<dbReference type="Pfam" id="PF10354">
    <property type="entry name" value="BMT5-like"/>
    <property type="match status" value="1"/>
</dbReference>
<protein>
    <recommendedName>
        <fullName evidence="1">25S rRNA (uridine-N(3))-methyltransferase BMT5-like domain-containing protein</fullName>
    </recommendedName>
</protein>
<evidence type="ECO:0000313" key="2">
    <source>
        <dbReference type="EMBL" id="OOV87615.1"/>
    </source>
</evidence>
<dbReference type="RefSeq" id="WP_078318950.1">
    <property type="nucleotide sequence ID" value="NZ_FXTS01000002.1"/>
</dbReference>
<keyword evidence="3" id="KW-1185">Reference proteome</keyword>
<sequence length="285" mass="32250">MYLDPNWRILTVGDGDLSFSLSLNQMQAQTAGCQGSVTASVLDQQGELLAKYQDCAFFELKQQGSEVVTGLDITSSATWPESLKGRFDALIFQFPLIPSFTSKAEFEQAGGLTTNLLNRRLLRLYLQHAFSFFLDPDGAQLALISSKDLKPYSQWDLECGIHLGLEYQGKPVELLGMCPFQQSAFEGYRIRNVDRDKQIRGTKGTTYYWSVTPGASHPDQQLMEQLTPPTHPVGEPVSEHYCNWCKTGPFASPEDRQGHLESRRHRNMQALDDDWRAFLRARYKV</sequence>
<dbReference type="AlphaFoldDB" id="A0A1T1HCQ1"/>
<evidence type="ECO:0000313" key="3">
    <source>
        <dbReference type="Proteomes" id="UP000190064"/>
    </source>
</evidence>
<comment type="caution">
    <text evidence="2">The sequence shown here is derived from an EMBL/GenBank/DDBJ whole genome shotgun (WGS) entry which is preliminary data.</text>
</comment>
<evidence type="ECO:0000259" key="1">
    <source>
        <dbReference type="Pfam" id="PF10354"/>
    </source>
</evidence>
<feature type="domain" description="25S rRNA (uridine-N(3))-methyltransferase BMT5-like" evidence="1">
    <location>
        <begin position="10"/>
        <end position="191"/>
    </location>
</feature>
<dbReference type="Proteomes" id="UP000190064">
    <property type="component" value="Unassembled WGS sequence"/>
</dbReference>
<reference evidence="2" key="1">
    <citation type="submission" date="2017-02" db="EMBL/GenBank/DDBJ databases">
        <title>Draft Genome Sequence of the Salt Water Bacterium Oceanospirillum linum ATCC 11336.</title>
        <authorList>
            <person name="Trachtenberg A.M."/>
            <person name="Carney J.G."/>
            <person name="Linnane J.D."/>
            <person name="Rheaume B.A."/>
            <person name="Pitts N.L."/>
            <person name="Mykles D.L."/>
            <person name="Maclea K.S."/>
        </authorList>
    </citation>
    <scope>NUCLEOTIDE SEQUENCE [LARGE SCALE GENOMIC DNA]</scope>
    <source>
        <strain evidence="2">ATCC 11336</strain>
    </source>
</reference>
<dbReference type="EMBL" id="MTSD02000002">
    <property type="protein sequence ID" value="OOV87615.1"/>
    <property type="molecule type" value="Genomic_DNA"/>
</dbReference>
<proteinExistence type="predicted"/>
<dbReference type="InterPro" id="IPR019446">
    <property type="entry name" value="BMT5-like"/>
</dbReference>
<dbReference type="STRING" id="966.BTA35_0206170"/>
<name>A0A1T1HCQ1_OCELI</name>